<dbReference type="Pfam" id="PF08523">
    <property type="entry name" value="MBF1"/>
    <property type="match status" value="1"/>
</dbReference>
<dbReference type="PROSITE" id="PS50943">
    <property type="entry name" value="HTH_CROC1"/>
    <property type="match status" value="1"/>
</dbReference>
<dbReference type="SUPFAM" id="SSF47413">
    <property type="entry name" value="lambda repressor-like DNA-binding domains"/>
    <property type="match status" value="1"/>
</dbReference>
<dbReference type="GO" id="GO:0005634">
    <property type="term" value="C:nucleus"/>
    <property type="evidence" value="ECO:0007669"/>
    <property type="project" value="TreeGrafter"/>
</dbReference>
<evidence type="ECO:0000256" key="3">
    <source>
        <dbReference type="ARBA" id="ARBA00023163"/>
    </source>
</evidence>
<dbReference type="PANTHER" id="PTHR10245:SF15">
    <property type="entry name" value="ENDOTHELIAL DIFFERENTIATION-RELATED FACTOR 1"/>
    <property type="match status" value="1"/>
</dbReference>
<evidence type="ECO:0000256" key="1">
    <source>
        <dbReference type="ARBA" id="ARBA00023015"/>
    </source>
</evidence>
<proteinExistence type="predicted"/>
<dbReference type="Pfam" id="PF01381">
    <property type="entry name" value="HTH_3"/>
    <property type="match status" value="1"/>
</dbReference>
<accession>A0A8T0DBL4</accession>
<organism evidence="5 6">
    <name type="scientific">Paragonimus westermani</name>
    <dbReference type="NCBI Taxonomy" id="34504"/>
    <lineage>
        <taxon>Eukaryota</taxon>
        <taxon>Metazoa</taxon>
        <taxon>Spiralia</taxon>
        <taxon>Lophotrochozoa</taxon>
        <taxon>Platyhelminthes</taxon>
        <taxon>Trematoda</taxon>
        <taxon>Digenea</taxon>
        <taxon>Plagiorchiida</taxon>
        <taxon>Troglotremata</taxon>
        <taxon>Troglotrematidae</taxon>
        <taxon>Paragonimus</taxon>
    </lineage>
</organism>
<dbReference type="Gene3D" id="1.10.260.40">
    <property type="entry name" value="lambda repressor-like DNA-binding domains"/>
    <property type="match status" value="1"/>
</dbReference>
<dbReference type="CDD" id="cd00093">
    <property type="entry name" value="HTH_XRE"/>
    <property type="match status" value="1"/>
</dbReference>
<reference evidence="5 6" key="1">
    <citation type="submission" date="2019-07" db="EMBL/GenBank/DDBJ databases">
        <title>Annotation for the trematode Paragonimus westermani.</title>
        <authorList>
            <person name="Choi Y.-J."/>
        </authorList>
    </citation>
    <scope>NUCLEOTIDE SEQUENCE [LARGE SCALE GENOMIC DNA]</scope>
    <source>
        <strain evidence="5">180907_Pwestermani</strain>
    </source>
</reference>
<comment type="caution">
    <text evidence="5">The sequence shown here is derived from an EMBL/GenBank/DDBJ whole genome shotgun (WGS) entry which is preliminary data.</text>
</comment>
<dbReference type="GO" id="GO:0003677">
    <property type="term" value="F:DNA binding"/>
    <property type="evidence" value="ECO:0007669"/>
    <property type="project" value="UniProtKB-KW"/>
</dbReference>
<sequence length="148" mass="16434">MFTITGECLSVALRMAEGRPVALKSNSSFSAALRRGEHIETHKKWAAGQNKQRTIDKNTAKLEEETEDLHSDLVDAEIGRIMMQARQGKGITQKELATRINEKPQVVADYEQGKAVKNQLVLSKIERALGVKLRGKDRGQPLSGPKKK</sequence>
<dbReference type="FunFam" id="1.10.260.40:FF:000018">
    <property type="entry name" value="Multiprotein bridging factor 1"/>
    <property type="match status" value="1"/>
</dbReference>
<gene>
    <name evidence="5" type="ORF">P879_09505</name>
</gene>
<dbReference type="OrthoDB" id="10253401at2759"/>
<evidence type="ECO:0000313" key="6">
    <source>
        <dbReference type="Proteomes" id="UP000699462"/>
    </source>
</evidence>
<dbReference type="InterPro" id="IPR013729">
    <property type="entry name" value="MBF1_N"/>
</dbReference>
<dbReference type="InterPro" id="IPR010982">
    <property type="entry name" value="Lambda_DNA-bd_dom_sf"/>
</dbReference>
<keyword evidence="6" id="KW-1185">Reference proteome</keyword>
<dbReference type="InterPro" id="IPR001387">
    <property type="entry name" value="Cro/C1-type_HTH"/>
</dbReference>
<keyword evidence="1" id="KW-0805">Transcription regulation</keyword>
<keyword evidence="3" id="KW-0804">Transcription</keyword>
<evidence type="ECO:0000256" key="2">
    <source>
        <dbReference type="ARBA" id="ARBA00023125"/>
    </source>
</evidence>
<keyword evidence="2" id="KW-0238">DNA-binding</keyword>
<dbReference type="AlphaFoldDB" id="A0A8T0DBL4"/>
<protein>
    <recommendedName>
        <fullName evidence="4">HTH cro/C1-type domain-containing protein</fullName>
    </recommendedName>
</protein>
<feature type="domain" description="HTH cro/C1-type" evidence="4">
    <location>
        <begin position="84"/>
        <end position="136"/>
    </location>
</feature>
<dbReference type="PANTHER" id="PTHR10245">
    <property type="entry name" value="ENDOTHELIAL DIFFERENTIATION-RELATED FACTOR 1 MULTIPROTEIN BRIDGING FACTOR 1"/>
    <property type="match status" value="1"/>
</dbReference>
<dbReference type="Proteomes" id="UP000699462">
    <property type="component" value="Unassembled WGS sequence"/>
</dbReference>
<name>A0A8T0DBL4_9TREM</name>
<evidence type="ECO:0000313" key="5">
    <source>
        <dbReference type="EMBL" id="KAF8565229.1"/>
    </source>
</evidence>
<evidence type="ECO:0000259" key="4">
    <source>
        <dbReference type="PROSITE" id="PS50943"/>
    </source>
</evidence>
<dbReference type="SMART" id="SM00530">
    <property type="entry name" value="HTH_XRE"/>
    <property type="match status" value="1"/>
</dbReference>
<dbReference type="EMBL" id="JTDF01007116">
    <property type="protein sequence ID" value="KAF8565229.1"/>
    <property type="molecule type" value="Genomic_DNA"/>
</dbReference>